<feature type="transmembrane region" description="Helical" evidence="9">
    <location>
        <begin position="136"/>
        <end position="156"/>
    </location>
</feature>
<reference evidence="10" key="3">
    <citation type="submission" date="2025-09" db="UniProtKB">
        <authorList>
            <consortium name="Ensembl"/>
        </authorList>
    </citation>
    <scope>IDENTIFICATION</scope>
</reference>
<dbReference type="SUPFAM" id="SSF81338">
    <property type="entry name" value="Aquaporin-like"/>
    <property type="match status" value="1"/>
</dbReference>
<dbReference type="PANTHER" id="PTHR19139:SF113">
    <property type="entry name" value="AQUAPORIN-6"/>
    <property type="match status" value="1"/>
</dbReference>
<dbReference type="AlphaFoldDB" id="A0A452H3A2"/>
<dbReference type="InterPro" id="IPR034294">
    <property type="entry name" value="Aquaporin_transptr"/>
</dbReference>
<evidence type="ECO:0000313" key="10">
    <source>
        <dbReference type="Ensembl" id="ENSGAGP00000008889.1"/>
    </source>
</evidence>
<dbReference type="GO" id="GO:0016324">
    <property type="term" value="C:apical plasma membrane"/>
    <property type="evidence" value="ECO:0007669"/>
    <property type="project" value="TreeGrafter"/>
</dbReference>
<keyword evidence="5 9" id="KW-1133">Transmembrane helix</keyword>
<dbReference type="Proteomes" id="UP000291020">
    <property type="component" value="Unassembled WGS sequence"/>
</dbReference>
<evidence type="ECO:0000256" key="3">
    <source>
        <dbReference type="ARBA" id="ARBA00022448"/>
    </source>
</evidence>
<evidence type="ECO:0000256" key="7">
    <source>
        <dbReference type="RuleBase" id="RU000477"/>
    </source>
</evidence>
<dbReference type="STRING" id="38772.ENSGAGP00000008889"/>
<dbReference type="GO" id="GO:0015112">
    <property type="term" value="F:nitrate transmembrane transporter activity"/>
    <property type="evidence" value="ECO:0007669"/>
    <property type="project" value="TreeGrafter"/>
</dbReference>
<organism evidence="10 11">
    <name type="scientific">Gopherus agassizii</name>
    <name type="common">Agassiz's desert tortoise</name>
    <dbReference type="NCBI Taxonomy" id="38772"/>
    <lineage>
        <taxon>Eukaryota</taxon>
        <taxon>Metazoa</taxon>
        <taxon>Chordata</taxon>
        <taxon>Craniata</taxon>
        <taxon>Vertebrata</taxon>
        <taxon>Euteleostomi</taxon>
        <taxon>Archelosauria</taxon>
        <taxon>Testudinata</taxon>
        <taxon>Testudines</taxon>
        <taxon>Cryptodira</taxon>
        <taxon>Durocryptodira</taxon>
        <taxon>Testudinoidea</taxon>
        <taxon>Testudinidae</taxon>
        <taxon>Gopherus</taxon>
    </lineage>
</organism>
<evidence type="ECO:0000313" key="11">
    <source>
        <dbReference type="Proteomes" id="UP000291020"/>
    </source>
</evidence>
<dbReference type="PROSITE" id="PS00221">
    <property type="entry name" value="MIP"/>
    <property type="match status" value="1"/>
</dbReference>
<dbReference type="InterPro" id="IPR022357">
    <property type="entry name" value="MIP_CS"/>
</dbReference>
<sequence length="334" mass="34551">MWKEVLSVTFYRAVFIEFLATSIYVFFGLGSVLQWPSALPTILQISITFNLAAATVVQIAWHVSGAHVNPAVTMAFLLGSRISLARAACYMVAQLAGGIAGAATLYGVTPAEVQGSLGINTSLCHPFPQVRSNITSGQAVAVELILTFQLVLCYFASTDRHRNANSPATFIGISVALGHLIGGFVPNGLLAVGQEQGRSTGPRLPRGPHTIHTAGPAAPQAPEAPPPISLELLTVSPLPRVSAPTSRPGPSPLCCGASPCMVSLISSWASLPRGSGPGSFLGFPAIPSGLLSWLCRLGSFNCSPGGCRSAPCSGSTSPQDLAPPFQGSLSLLPL</sequence>
<keyword evidence="4 7" id="KW-0812">Transmembrane</keyword>
<dbReference type="Ensembl" id="ENSGAGT00000010215.1">
    <property type="protein sequence ID" value="ENSGAGP00000008889.1"/>
    <property type="gene ID" value="ENSGAGG00000007024.1"/>
</dbReference>
<keyword evidence="11" id="KW-1185">Reference proteome</keyword>
<protein>
    <recommendedName>
        <fullName evidence="12">Aquaporin 6</fullName>
    </recommendedName>
</protein>
<evidence type="ECO:0000256" key="6">
    <source>
        <dbReference type="ARBA" id="ARBA00023136"/>
    </source>
</evidence>
<evidence type="ECO:0000256" key="1">
    <source>
        <dbReference type="ARBA" id="ARBA00004141"/>
    </source>
</evidence>
<reference evidence="10" key="2">
    <citation type="submission" date="2025-08" db="UniProtKB">
        <authorList>
            <consortium name="Ensembl"/>
        </authorList>
    </citation>
    <scope>IDENTIFICATION</scope>
</reference>
<dbReference type="PANTHER" id="PTHR19139">
    <property type="entry name" value="AQUAPORIN TRANSPORTER"/>
    <property type="match status" value="1"/>
</dbReference>
<dbReference type="PRINTS" id="PR00783">
    <property type="entry name" value="MINTRINSICP"/>
</dbReference>
<feature type="transmembrane region" description="Helical" evidence="9">
    <location>
        <begin position="168"/>
        <end position="190"/>
    </location>
</feature>
<evidence type="ECO:0008006" key="12">
    <source>
        <dbReference type="Google" id="ProtNLM"/>
    </source>
</evidence>
<keyword evidence="3 7" id="KW-0813">Transport</keyword>
<feature type="transmembrane region" description="Helical" evidence="9">
    <location>
        <begin position="12"/>
        <end position="35"/>
    </location>
</feature>
<dbReference type="InterPro" id="IPR000425">
    <property type="entry name" value="MIP"/>
</dbReference>
<name>A0A452H3A2_9SAUR</name>
<dbReference type="Gene3D" id="1.20.1080.10">
    <property type="entry name" value="Glycerol uptake facilitator protein"/>
    <property type="match status" value="1"/>
</dbReference>
<dbReference type="InterPro" id="IPR023271">
    <property type="entry name" value="Aquaporin-like"/>
</dbReference>
<evidence type="ECO:0000256" key="5">
    <source>
        <dbReference type="ARBA" id="ARBA00022989"/>
    </source>
</evidence>
<dbReference type="GO" id="GO:0015670">
    <property type="term" value="P:carbon dioxide transport"/>
    <property type="evidence" value="ECO:0007669"/>
    <property type="project" value="TreeGrafter"/>
</dbReference>
<proteinExistence type="inferred from homology"/>
<comment type="subcellular location">
    <subcellularLocation>
        <location evidence="1">Membrane</location>
        <topology evidence="1">Multi-pass membrane protein</topology>
    </subcellularLocation>
</comment>
<dbReference type="GO" id="GO:0015250">
    <property type="term" value="F:water channel activity"/>
    <property type="evidence" value="ECO:0007669"/>
    <property type="project" value="TreeGrafter"/>
</dbReference>
<feature type="transmembrane region" description="Helical" evidence="9">
    <location>
        <begin position="41"/>
        <end position="63"/>
    </location>
</feature>
<comment type="similarity">
    <text evidence="2 7">Belongs to the MIP/aquaporin (TC 1.A.8) family.</text>
</comment>
<evidence type="ECO:0000256" key="2">
    <source>
        <dbReference type="ARBA" id="ARBA00006175"/>
    </source>
</evidence>
<evidence type="ECO:0000256" key="4">
    <source>
        <dbReference type="ARBA" id="ARBA00022692"/>
    </source>
</evidence>
<reference evidence="11" key="1">
    <citation type="journal article" date="2017" name="PLoS ONE">
        <title>The Agassiz's desert tortoise genome provides a resource for the conservation of a threatened species.</title>
        <authorList>
            <person name="Tollis M."/>
            <person name="DeNardo D.F."/>
            <person name="Cornelius J.A."/>
            <person name="Dolby G.A."/>
            <person name="Edwards T."/>
            <person name="Henen B.T."/>
            <person name="Karl A.E."/>
            <person name="Murphy R.W."/>
            <person name="Kusumi K."/>
        </authorList>
    </citation>
    <scope>NUCLEOTIDE SEQUENCE [LARGE SCALE GENOMIC DNA]</scope>
</reference>
<keyword evidence="6 9" id="KW-0472">Membrane</keyword>
<accession>A0A452H3A2</accession>
<evidence type="ECO:0000256" key="9">
    <source>
        <dbReference type="SAM" id="Phobius"/>
    </source>
</evidence>
<evidence type="ECO:0000256" key="8">
    <source>
        <dbReference type="SAM" id="MobiDB-lite"/>
    </source>
</evidence>
<dbReference type="Pfam" id="PF00230">
    <property type="entry name" value="MIP"/>
    <property type="match status" value="1"/>
</dbReference>
<feature type="transmembrane region" description="Helical" evidence="9">
    <location>
        <begin position="84"/>
        <end position="108"/>
    </location>
</feature>
<feature type="region of interest" description="Disordered" evidence="8">
    <location>
        <begin position="195"/>
        <end position="225"/>
    </location>
</feature>